<reference evidence="2 3" key="1">
    <citation type="submission" date="2021-08" db="EMBL/GenBank/DDBJ databases">
        <title>WGS of actinomycetes from Thailand.</title>
        <authorList>
            <person name="Thawai C."/>
        </authorList>
    </citation>
    <scope>NUCLEOTIDE SEQUENCE [LARGE SCALE GENOMIC DNA]</scope>
    <source>
        <strain evidence="2 3">PLK6-54</strain>
    </source>
</reference>
<evidence type="ECO:0000313" key="2">
    <source>
        <dbReference type="EMBL" id="MBY8883148.1"/>
    </source>
</evidence>
<dbReference type="Proteomes" id="UP000778578">
    <property type="component" value="Unassembled WGS sequence"/>
</dbReference>
<dbReference type="Gene3D" id="1.10.260.40">
    <property type="entry name" value="lambda repressor-like DNA-binding domains"/>
    <property type="match status" value="1"/>
</dbReference>
<dbReference type="SUPFAM" id="SSF56349">
    <property type="entry name" value="DNA breaking-rejoining enzymes"/>
    <property type="match status" value="1"/>
</dbReference>
<comment type="caution">
    <text evidence="2">The sequence shown here is derived from an EMBL/GenBank/DDBJ whole genome shotgun (WGS) entry which is preliminary data.</text>
</comment>
<evidence type="ECO:0000313" key="3">
    <source>
        <dbReference type="Proteomes" id="UP000778578"/>
    </source>
</evidence>
<organism evidence="2 3">
    <name type="scientific">Actinacidiphila acidipaludis</name>
    <dbReference type="NCBI Taxonomy" id="2873382"/>
    <lineage>
        <taxon>Bacteria</taxon>
        <taxon>Bacillati</taxon>
        <taxon>Actinomycetota</taxon>
        <taxon>Actinomycetes</taxon>
        <taxon>Kitasatosporales</taxon>
        <taxon>Streptomycetaceae</taxon>
        <taxon>Actinacidiphila</taxon>
    </lineage>
</organism>
<protein>
    <recommendedName>
        <fullName evidence="4">Tyr recombinase domain-containing protein</fullName>
    </recommendedName>
</protein>
<dbReference type="InterPro" id="IPR013762">
    <property type="entry name" value="Integrase-like_cat_sf"/>
</dbReference>
<accession>A0ABS7QJ04</accession>
<evidence type="ECO:0000256" key="1">
    <source>
        <dbReference type="ARBA" id="ARBA00023172"/>
    </source>
</evidence>
<name>A0ABS7QJ04_9ACTN</name>
<keyword evidence="1" id="KW-0233">DNA recombination</keyword>
<keyword evidence="3" id="KW-1185">Reference proteome</keyword>
<dbReference type="RefSeq" id="WP_222970098.1">
    <property type="nucleotide sequence ID" value="NZ_JAINZZ010000117.1"/>
</dbReference>
<proteinExistence type="predicted"/>
<sequence length="364" mass="38721">MAQTDVAGRAPAVRTLDGVVDGLADGVSPSRARQLRMVAAMWGRALEHWPDGVTPPARSGELFGDEALRTFWRLATTGRLWMRERDVGKAPSGATLRIVRDCLGILAAEVCPGEAVWLPTVAQPEPKAVVPPAQLPVLYRKLADMASDAPVERGGIALSKEDRVRLLALVAVVLDTGARSSELAAMRLDDLGAGEGTVWVRRSPQNASDLPQRVVAGQAGVGEDVVHRVMTGRGGVAPGSRAKVLAALERLGEGGPAVERYALRPGTAVALRQWLRVRAGLVARLQGTQSALWVSLKANQWQGEPGFALRPQGIRKAYTRGAVALNGLMAGRYGWSPLPTTLEQLRRTVDVEPDRPAPHGGGTA</sequence>
<dbReference type="EMBL" id="JAINZZ010000117">
    <property type="protein sequence ID" value="MBY8883148.1"/>
    <property type="molecule type" value="Genomic_DNA"/>
</dbReference>
<evidence type="ECO:0008006" key="4">
    <source>
        <dbReference type="Google" id="ProtNLM"/>
    </source>
</evidence>
<dbReference type="InterPro" id="IPR010982">
    <property type="entry name" value="Lambda_DNA-bd_dom_sf"/>
</dbReference>
<gene>
    <name evidence="2" type="ORF">K7862_36760</name>
</gene>
<dbReference type="InterPro" id="IPR011010">
    <property type="entry name" value="DNA_brk_join_enz"/>
</dbReference>
<dbReference type="Gene3D" id="1.10.443.10">
    <property type="entry name" value="Intergrase catalytic core"/>
    <property type="match status" value="1"/>
</dbReference>